<evidence type="ECO:0000313" key="3">
    <source>
        <dbReference type="EMBL" id="KAF4629438.1"/>
    </source>
</evidence>
<feature type="compositionally biased region" description="Low complexity" evidence="1">
    <location>
        <begin position="42"/>
        <end position="53"/>
    </location>
</feature>
<evidence type="ECO:0000313" key="4">
    <source>
        <dbReference type="Proteomes" id="UP000566819"/>
    </source>
</evidence>
<comment type="caution">
    <text evidence="3">The sequence shown here is derived from an EMBL/GenBank/DDBJ whole genome shotgun (WGS) entry which is preliminary data.</text>
</comment>
<dbReference type="AlphaFoldDB" id="A0A8H4RH06"/>
<feature type="chain" id="PRO_5034922236" evidence="2">
    <location>
        <begin position="20"/>
        <end position="273"/>
    </location>
</feature>
<keyword evidence="2" id="KW-0732">Signal</keyword>
<keyword evidence="4" id="KW-1185">Reference proteome</keyword>
<organism evidence="3 4">
    <name type="scientific">Cudoniella acicularis</name>
    <dbReference type="NCBI Taxonomy" id="354080"/>
    <lineage>
        <taxon>Eukaryota</taxon>
        <taxon>Fungi</taxon>
        <taxon>Dikarya</taxon>
        <taxon>Ascomycota</taxon>
        <taxon>Pezizomycotina</taxon>
        <taxon>Leotiomycetes</taxon>
        <taxon>Helotiales</taxon>
        <taxon>Tricladiaceae</taxon>
        <taxon>Cudoniella</taxon>
    </lineage>
</organism>
<feature type="compositionally biased region" description="Basic residues" evidence="1">
    <location>
        <begin position="73"/>
        <end position="107"/>
    </location>
</feature>
<dbReference type="Proteomes" id="UP000566819">
    <property type="component" value="Unassembled WGS sequence"/>
</dbReference>
<evidence type="ECO:0000256" key="1">
    <source>
        <dbReference type="SAM" id="MobiDB-lite"/>
    </source>
</evidence>
<protein>
    <submittedName>
        <fullName evidence="3">Uncharacterized protein</fullName>
    </submittedName>
</protein>
<feature type="compositionally biased region" description="Basic and acidic residues" evidence="1">
    <location>
        <begin position="54"/>
        <end position="71"/>
    </location>
</feature>
<feature type="region of interest" description="Disordered" evidence="1">
    <location>
        <begin position="42"/>
        <end position="123"/>
    </location>
</feature>
<feature type="signal peptide" evidence="2">
    <location>
        <begin position="1"/>
        <end position="19"/>
    </location>
</feature>
<evidence type="ECO:0000256" key="2">
    <source>
        <dbReference type="SAM" id="SignalP"/>
    </source>
</evidence>
<name>A0A8H4RH06_9HELO</name>
<proteinExistence type="predicted"/>
<gene>
    <name evidence="3" type="ORF">G7Y89_g8706</name>
</gene>
<reference evidence="3 4" key="1">
    <citation type="submission" date="2020-03" db="EMBL/GenBank/DDBJ databases">
        <title>Draft Genome Sequence of Cudoniella acicularis.</title>
        <authorList>
            <person name="Buettner E."/>
            <person name="Kellner H."/>
        </authorList>
    </citation>
    <scope>NUCLEOTIDE SEQUENCE [LARGE SCALE GENOMIC DNA]</scope>
    <source>
        <strain evidence="3 4">DSM 108380</strain>
    </source>
</reference>
<dbReference type="EMBL" id="JAAMPI010000676">
    <property type="protein sequence ID" value="KAF4629438.1"/>
    <property type="molecule type" value="Genomic_DNA"/>
</dbReference>
<accession>A0A8H4RH06</accession>
<sequence>MRFVNFIAALATIAGITRALQDIGARDIDNPSTDTTSFVARRAPLALAQPAKQHAQESHSKPSSHIKEPQPAKHSKPSSRVKKPQPAKHSKPSSHVKKPQPAKHSKPSSHINVCNNKKPPHKLRFMPRGDADLVGYDETSIWYVYEGGFLAAGRVPVGQYSRVFDVSGCSAAFFFDAAGHASSAHITAGNEKAEAKEAAEQAKEAGTTDSVVIYAPTNSKSETIKTAIRGVLPDITVVMKTYNLNTHNRNERWQFTYKAGDTTKKVKVETYTC</sequence>